<gene>
    <name evidence="1" type="ORF">QE364_002439</name>
</gene>
<dbReference type="EC" id="1.1.1.1" evidence="1"/>
<name>A0ACC6IJ61_9ACTN</name>
<comment type="caution">
    <text evidence="1">The sequence shown here is derived from an EMBL/GenBank/DDBJ whole genome shotgun (WGS) entry which is preliminary data.</text>
</comment>
<dbReference type="EMBL" id="JAVIZJ010000006">
    <property type="protein sequence ID" value="MDR6210724.1"/>
    <property type="molecule type" value="Genomic_DNA"/>
</dbReference>
<sequence>MTTMQAWRCTAWASAPELVEVPVPVPGPGEVVLTVTAVGLCHSDLHVTGAAAGVLPYDLPFTLGHEVAGTVDAVGAGVDPGMVGRAVVVHGIWGCGECRRCRQGLENYCLGRGGAVGGGLGRDGGLAELMLVPDVRYLVDATGVDPCVAAPLTDGGLTSLHAIGGARVPLDGPDSTAVVIGVGGLGHLAVQLLRHLTPARVVASDTRSAALDLAERCGAAAAVAPDRLAAEVGDADLVLDFVGSPATVALGASLVSAGGELSVVGSAGGDLEVAKGRALAQGFRVSLPFWGSRAELERLMVLAREGHVAPETTRISLAEVAEAYTALHHGSVVGRFVVDLSRG</sequence>
<keyword evidence="1" id="KW-0560">Oxidoreductase</keyword>
<protein>
    <submittedName>
        <fullName evidence="1">Propanol-preferring alcohol dehydrogenase</fullName>
        <ecNumber evidence="1">1.1.1.1</ecNumber>
    </submittedName>
</protein>
<proteinExistence type="predicted"/>
<reference evidence="1" key="1">
    <citation type="submission" date="2023-08" db="EMBL/GenBank/DDBJ databases">
        <title>Functional and genomic diversity of the sorghum phyllosphere microbiome.</title>
        <authorList>
            <person name="Shade A."/>
        </authorList>
    </citation>
    <scope>NUCLEOTIDE SEQUENCE</scope>
    <source>
        <strain evidence="1">SORGH_AS_0885</strain>
    </source>
</reference>
<dbReference type="Proteomes" id="UP001261666">
    <property type="component" value="Unassembled WGS sequence"/>
</dbReference>
<organism evidence="1 2">
    <name type="scientific">Nocardioides zeae</name>
    <dbReference type="NCBI Taxonomy" id="1457234"/>
    <lineage>
        <taxon>Bacteria</taxon>
        <taxon>Bacillati</taxon>
        <taxon>Actinomycetota</taxon>
        <taxon>Actinomycetes</taxon>
        <taxon>Propionibacteriales</taxon>
        <taxon>Nocardioidaceae</taxon>
        <taxon>Nocardioides</taxon>
    </lineage>
</organism>
<keyword evidence="2" id="KW-1185">Reference proteome</keyword>
<evidence type="ECO:0000313" key="2">
    <source>
        <dbReference type="Proteomes" id="UP001261666"/>
    </source>
</evidence>
<accession>A0ACC6IJ61</accession>
<evidence type="ECO:0000313" key="1">
    <source>
        <dbReference type="EMBL" id="MDR6210724.1"/>
    </source>
</evidence>